<dbReference type="EMBL" id="AAVL02000032">
    <property type="protein sequence ID" value="EDM51536.1"/>
    <property type="molecule type" value="Genomic_DNA"/>
</dbReference>
<evidence type="ECO:0000259" key="9">
    <source>
        <dbReference type="Pfam" id="PF12849"/>
    </source>
</evidence>
<dbReference type="Gene3D" id="3.40.190.10">
    <property type="entry name" value="Periplasmic binding protein-like II"/>
    <property type="match status" value="2"/>
</dbReference>
<proteinExistence type="inferred from homology"/>
<keyword evidence="5" id="KW-0592">Phosphate transport</keyword>
<comment type="similarity">
    <text evidence="3">Belongs to the PstS family.</text>
</comment>
<keyword evidence="7" id="KW-0564">Palmitate</keyword>
<dbReference type="eggNOG" id="COG0226">
    <property type="taxonomic scope" value="Bacteria"/>
</dbReference>
<evidence type="ECO:0000256" key="5">
    <source>
        <dbReference type="ARBA" id="ARBA00022592"/>
    </source>
</evidence>
<evidence type="ECO:0000256" key="8">
    <source>
        <dbReference type="ARBA" id="ARBA00023288"/>
    </source>
</evidence>
<sequence>MCTLKETKNKFLQNILKIYLKTRRKLKMRKKVLAVVSALVITTLAFTGCGNNKSASSDNGSDSGAKSQAITVVSREEGSGTRGAFVELLGVVDENENDITVSSAQITNSTSVMLQKVAQTKSAIGYVSLGSLSTDVKAVQVDGVDATAENVKSGDYKVSRPFNICYKEDKLSDIDKDFISFIMSKEGQQIVNDNGYIGVEATESYKASGKKGKITLAGSTSVAPLMDKLKDEYVKLNADASIEIQESGSSAGIQSAIEGATEIGMSSRELKDEEAKELQVQKIALDGIAVIVNTENQVTNLTSDQIKKIYTGDLTDWADVQ</sequence>
<evidence type="ECO:0000256" key="2">
    <source>
        <dbReference type="ARBA" id="ARBA00004193"/>
    </source>
</evidence>
<keyword evidence="6" id="KW-0732">Signal</keyword>
<dbReference type="InterPro" id="IPR024370">
    <property type="entry name" value="PBP_domain"/>
</dbReference>
<organism evidence="10 11">
    <name type="scientific">Eubacterium ventriosum ATCC 27560</name>
    <dbReference type="NCBI Taxonomy" id="411463"/>
    <lineage>
        <taxon>Bacteria</taxon>
        <taxon>Bacillati</taxon>
        <taxon>Bacillota</taxon>
        <taxon>Clostridia</taxon>
        <taxon>Eubacteriales</taxon>
        <taxon>Eubacteriaceae</taxon>
        <taxon>Eubacterium</taxon>
    </lineage>
</organism>
<evidence type="ECO:0000256" key="1">
    <source>
        <dbReference type="ARBA" id="ARBA00002841"/>
    </source>
</evidence>
<feature type="domain" description="PBP" evidence="9">
    <location>
        <begin position="62"/>
        <end position="186"/>
    </location>
</feature>
<accession>A5Z5W9</accession>
<keyword evidence="8" id="KW-0449">Lipoprotein</keyword>
<evidence type="ECO:0000256" key="6">
    <source>
        <dbReference type="ARBA" id="ARBA00022729"/>
    </source>
</evidence>
<dbReference type="PANTHER" id="PTHR30570">
    <property type="entry name" value="PERIPLASMIC PHOSPHATE BINDING COMPONENT OF PHOSPHATE ABC TRANSPORTER"/>
    <property type="match status" value="1"/>
</dbReference>
<dbReference type="STRING" id="411463.EUBVEN_01101"/>
<dbReference type="SUPFAM" id="SSF53850">
    <property type="entry name" value="Periplasmic binding protein-like II"/>
    <property type="match status" value="2"/>
</dbReference>
<evidence type="ECO:0000256" key="4">
    <source>
        <dbReference type="ARBA" id="ARBA00011529"/>
    </source>
</evidence>
<dbReference type="InterPro" id="IPR050811">
    <property type="entry name" value="Phosphate_ABC_transporter"/>
</dbReference>
<feature type="domain" description="PBP" evidence="9">
    <location>
        <begin position="210"/>
        <end position="319"/>
    </location>
</feature>
<dbReference type="PANTHER" id="PTHR30570:SF1">
    <property type="entry name" value="PHOSPHATE-BINDING PROTEIN PSTS"/>
    <property type="match status" value="1"/>
</dbReference>
<reference evidence="10 11" key="1">
    <citation type="submission" date="2007-03" db="EMBL/GenBank/DDBJ databases">
        <authorList>
            <person name="Fulton L."/>
            <person name="Clifton S."/>
            <person name="Fulton B."/>
            <person name="Xu J."/>
            <person name="Minx P."/>
            <person name="Pepin K.H."/>
            <person name="Johnson M."/>
            <person name="Thiruvilangam P."/>
            <person name="Bhonagiri V."/>
            <person name="Nash W.E."/>
            <person name="Mardis E.R."/>
            <person name="Wilson R.K."/>
        </authorList>
    </citation>
    <scope>NUCLEOTIDE SEQUENCE [LARGE SCALE GENOMIC DNA]</scope>
    <source>
        <strain evidence="10 11">ATCC 27560</strain>
    </source>
</reference>
<keyword evidence="5" id="KW-0813">Transport</keyword>
<evidence type="ECO:0000256" key="7">
    <source>
        <dbReference type="ARBA" id="ARBA00023139"/>
    </source>
</evidence>
<reference evidence="10 11" key="2">
    <citation type="submission" date="2007-04" db="EMBL/GenBank/DDBJ databases">
        <title>Draft genome sequence of Eubacterium ventriosum (ATCC 27560).</title>
        <authorList>
            <person name="Sudarsanam P."/>
            <person name="Ley R."/>
            <person name="Guruge J."/>
            <person name="Turnbaugh P.J."/>
            <person name="Mahowald M."/>
            <person name="Liep D."/>
            <person name="Gordon J."/>
        </authorList>
    </citation>
    <scope>NUCLEOTIDE SEQUENCE [LARGE SCALE GENOMIC DNA]</scope>
    <source>
        <strain evidence="10 11">ATCC 27560</strain>
    </source>
</reference>
<comment type="subcellular location">
    <subcellularLocation>
        <location evidence="2">Cell membrane</location>
        <topology evidence="2">Lipid-anchor</topology>
    </subcellularLocation>
</comment>
<comment type="caution">
    <text evidence="10">The sequence shown here is derived from an EMBL/GenBank/DDBJ whole genome shotgun (WGS) entry which is preliminary data.</text>
</comment>
<dbReference type="AlphaFoldDB" id="A5Z5W9"/>
<dbReference type="HOGENOM" id="CLU_073531_0_0_9"/>
<protein>
    <submittedName>
        <fullName evidence="10">Putative Phosphate-binding protein PstS 2</fullName>
    </submittedName>
</protein>
<evidence type="ECO:0000313" key="11">
    <source>
        <dbReference type="Proteomes" id="UP000006000"/>
    </source>
</evidence>
<dbReference type="Proteomes" id="UP000006000">
    <property type="component" value="Unassembled WGS sequence"/>
</dbReference>
<dbReference type="GO" id="GO:0006817">
    <property type="term" value="P:phosphate ion transport"/>
    <property type="evidence" value="ECO:0007669"/>
    <property type="project" value="UniProtKB-KW"/>
</dbReference>
<dbReference type="Pfam" id="PF12849">
    <property type="entry name" value="PBP_like_2"/>
    <property type="match status" value="2"/>
</dbReference>
<evidence type="ECO:0000256" key="3">
    <source>
        <dbReference type="ARBA" id="ARBA00008725"/>
    </source>
</evidence>
<comment type="function">
    <text evidence="1">Part of the ABC transporter complex PstSACB involved in phosphate import.</text>
</comment>
<gene>
    <name evidence="10" type="ORF">EUBVEN_01101</name>
</gene>
<dbReference type="GO" id="GO:0005886">
    <property type="term" value="C:plasma membrane"/>
    <property type="evidence" value="ECO:0007669"/>
    <property type="project" value="UniProtKB-SubCell"/>
</dbReference>
<evidence type="ECO:0000313" key="10">
    <source>
        <dbReference type="EMBL" id="EDM51536.1"/>
    </source>
</evidence>
<name>A5Z5W9_9FIRM</name>
<comment type="subunit">
    <text evidence="4">The complex is composed of two ATP-binding proteins (PstB), two transmembrane proteins (PstC and PstA) and a solute-binding protein (PstS).</text>
</comment>